<dbReference type="RefSeq" id="WP_377393917.1">
    <property type="nucleotide sequence ID" value="NZ_JBHSAN010000047.1"/>
</dbReference>
<evidence type="ECO:0000256" key="2">
    <source>
        <dbReference type="ARBA" id="ARBA00022840"/>
    </source>
</evidence>
<dbReference type="PROSITE" id="PS00211">
    <property type="entry name" value="ABC_TRANSPORTER_1"/>
    <property type="match status" value="1"/>
</dbReference>
<name>A0ABW5WDC3_9PSEU</name>
<reference evidence="5" key="1">
    <citation type="journal article" date="2019" name="Int. J. Syst. Evol. Microbiol.">
        <title>The Global Catalogue of Microorganisms (GCM) 10K type strain sequencing project: providing services to taxonomists for standard genome sequencing and annotation.</title>
        <authorList>
            <consortium name="The Broad Institute Genomics Platform"/>
            <consortium name="The Broad Institute Genome Sequencing Center for Infectious Disease"/>
            <person name="Wu L."/>
            <person name="Ma J."/>
        </authorList>
    </citation>
    <scope>NUCLEOTIDE SEQUENCE [LARGE SCALE GENOMIC DNA]</scope>
    <source>
        <strain evidence="5">IBRC-M 10906</strain>
    </source>
</reference>
<keyword evidence="1" id="KW-0547">Nucleotide-binding</keyword>
<dbReference type="EMBL" id="JBHUOF010000015">
    <property type="protein sequence ID" value="MFD2800395.1"/>
    <property type="molecule type" value="Genomic_DNA"/>
</dbReference>
<evidence type="ECO:0000259" key="3">
    <source>
        <dbReference type="PROSITE" id="PS50893"/>
    </source>
</evidence>
<dbReference type="GO" id="GO:0005524">
    <property type="term" value="F:ATP binding"/>
    <property type="evidence" value="ECO:0007669"/>
    <property type="project" value="UniProtKB-KW"/>
</dbReference>
<keyword evidence="2 4" id="KW-0067">ATP-binding</keyword>
<accession>A0ABW5WDC3</accession>
<dbReference type="CDD" id="cd03214">
    <property type="entry name" value="ABC_Iron-Siderophores_B12_Hemin"/>
    <property type="match status" value="1"/>
</dbReference>
<dbReference type="InterPro" id="IPR003439">
    <property type="entry name" value="ABC_transporter-like_ATP-bd"/>
</dbReference>
<keyword evidence="5" id="KW-1185">Reference proteome</keyword>
<dbReference type="PROSITE" id="PS50893">
    <property type="entry name" value="ABC_TRANSPORTER_2"/>
    <property type="match status" value="1"/>
</dbReference>
<dbReference type="Pfam" id="PF00005">
    <property type="entry name" value="ABC_tran"/>
    <property type="match status" value="1"/>
</dbReference>
<feature type="domain" description="ABC transporter" evidence="3">
    <location>
        <begin position="4"/>
        <end position="236"/>
    </location>
</feature>
<dbReference type="Proteomes" id="UP001597478">
    <property type="component" value="Unassembled WGS sequence"/>
</dbReference>
<dbReference type="Gene3D" id="3.40.50.300">
    <property type="entry name" value="P-loop containing nucleotide triphosphate hydrolases"/>
    <property type="match status" value="1"/>
</dbReference>
<dbReference type="InterPro" id="IPR003593">
    <property type="entry name" value="AAA+_ATPase"/>
</dbReference>
<dbReference type="InterPro" id="IPR027417">
    <property type="entry name" value="P-loop_NTPase"/>
</dbReference>
<dbReference type="PANTHER" id="PTHR42794">
    <property type="entry name" value="HEMIN IMPORT ATP-BINDING PROTEIN HMUV"/>
    <property type="match status" value="1"/>
</dbReference>
<proteinExistence type="predicted"/>
<evidence type="ECO:0000313" key="5">
    <source>
        <dbReference type="Proteomes" id="UP001597478"/>
    </source>
</evidence>
<dbReference type="PANTHER" id="PTHR42794:SF2">
    <property type="entry name" value="ABC TRANSPORTER ATP-BINDING PROTEIN"/>
    <property type="match status" value="1"/>
</dbReference>
<dbReference type="InterPro" id="IPR017871">
    <property type="entry name" value="ABC_transporter-like_CS"/>
</dbReference>
<sequence>MSGLMAHRVTRTLGGRLVLDGVTIAPEPGATVGVLGPNGSGKSTLLRVLAGVLAPTSGVVTLDGEPLDDVGRRTLARRVAVVEQQADTQVPLTVLDVVRLGRIPHRRAWSPASAEDEAAVWAALEHTGLAGKAHRRWQTLSGGERQRAQIARALAQRPRELLLDEPTNHLDIQHQFELLDLLAGLPVTTVVALHDLNLAAMYCDRIVVLDTGSVVAAGPPGEVLTEELIARVYGVAAEVTRQPEGYPHVRFVRGPVRPERRRCRPRRRATS</sequence>
<dbReference type="SUPFAM" id="SSF52540">
    <property type="entry name" value="P-loop containing nucleoside triphosphate hydrolases"/>
    <property type="match status" value="1"/>
</dbReference>
<organism evidence="4 5">
    <name type="scientific">Prauserella oleivorans</name>
    <dbReference type="NCBI Taxonomy" id="1478153"/>
    <lineage>
        <taxon>Bacteria</taxon>
        <taxon>Bacillati</taxon>
        <taxon>Actinomycetota</taxon>
        <taxon>Actinomycetes</taxon>
        <taxon>Pseudonocardiales</taxon>
        <taxon>Pseudonocardiaceae</taxon>
        <taxon>Prauserella</taxon>
    </lineage>
</organism>
<comment type="caution">
    <text evidence="4">The sequence shown here is derived from an EMBL/GenBank/DDBJ whole genome shotgun (WGS) entry which is preliminary data.</text>
</comment>
<protein>
    <submittedName>
        <fullName evidence="4">ABC transporter ATP-binding protein</fullName>
    </submittedName>
</protein>
<evidence type="ECO:0000313" key="4">
    <source>
        <dbReference type="EMBL" id="MFD2800395.1"/>
    </source>
</evidence>
<dbReference type="SMART" id="SM00382">
    <property type="entry name" value="AAA"/>
    <property type="match status" value="1"/>
</dbReference>
<gene>
    <name evidence="4" type="ORF">ACFS2C_13410</name>
</gene>
<evidence type="ECO:0000256" key="1">
    <source>
        <dbReference type="ARBA" id="ARBA00022741"/>
    </source>
</evidence>